<sequence length="360" mass="38617">MDDNYKNWYKNPNQRSAESGSPRFLISLQFSFGPHSQVKMATGGIAGAGAGAGAATLPAVLVTNDDGIDAPGLQYLVQMLVASDRYRVLVCAPDADNSGVSHSITWRHAICAKRVEIEGASAFAISGTPADCASLGISGELFAGVVPDLVVSGVNVGSNCGYHIVYSGTVAGAREAFLGGIPSIAISYNWVGGKSSVHNLKLAAEVSLPLINAVLTEVKNKTYPEGSFLNIDVPTDVTNHKGFKITKQGKHMIKMGWKQTHSITPTTESYQTANIYGKTVLDTEMFDISAPTQDQLLFERTVLRMGHEESEQDTDYTSLKEGYISITPLGALSLTEIEDVPYFKNWLKHLVDYSSSASSL</sequence>
<dbReference type="PANTHER" id="PTHR30457">
    <property type="entry name" value="5'-NUCLEOTIDASE SURE"/>
    <property type="match status" value="1"/>
</dbReference>
<accession>A0A2I0AAF6</accession>
<feature type="domain" description="Survival protein SurE-like phosphatase/nucleotidase" evidence="4">
    <location>
        <begin position="60"/>
        <end position="253"/>
    </location>
</feature>
<dbReference type="Gene3D" id="3.40.1210.10">
    <property type="entry name" value="Survival protein SurE-like phosphatase/nucleotidase"/>
    <property type="match status" value="1"/>
</dbReference>
<dbReference type="GO" id="GO:0008253">
    <property type="term" value="F:5'-nucleotidase activity"/>
    <property type="evidence" value="ECO:0007669"/>
    <property type="project" value="UniProtKB-EC"/>
</dbReference>
<protein>
    <submittedName>
        <fullName evidence="5">5'-nucleotidase</fullName>
        <ecNumber evidence="5">3.1.3.5</ecNumber>
    </submittedName>
</protein>
<evidence type="ECO:0000313" key="5">
    <source>
        <dbReference type="EMBL" id="PKA52533.1"/>
    </source>
</evidence>
<proteinExistence type="inferred from homology"/>
<reference evidence="5 6" key="1">
    <citation type="journal article" date="2017" name="Nature">
        <title>The Apostasia genome and the evolution of orchids.</title>
        <authorList>
            <person name="Zhang G.Q."/>
            <person name="Liu K.W."/>
            <person name="Li Z."/>
            <person name="Lohaus R."/>
            <person name="Hsiao Y.Y."/>
            <person name="Niu S.C."/>
            <person name="Wang J.Y."/>
            <person name="Lin Y.C."/>
            <person name="Xu Q."/>
            <person name="Chen L.J."/>
            <person name="Yoshida K."/>
            <person name="Fujiwara S."/>
            <person name="Wang Z.W."/>
            <person name="Zhang Y.Q."/>
            <person name="Mitsuda N."/>
            <person name="Wang M."/>
            <person name="Liu G.H."/>
            <person name="Pecoraro L."/>
            <person name="Huang H.X."/>
            <person name="Xiao X.J."/>
            <person name="Lin M."/>
            <person name="Wu X.Y."/>
            <person name="Wu W.L."/>
            <person name="Chen Y.Y."/>
            <person name="Chang S.B."/>
            <person name="Sakamoto S."/>
            <person name="Ohme-Takagi M."/>
            <person name="Yagi M."/>
            <person name="Zeng S.J."/>
            <person name="Shen C.Y."/>
            <person name="Yeh C.M."/>
            <person name="Luo Y.B."/>
            <person name="Tsai W.C."/>
            <person name="Van de Peer Y."/>
            <person name="Liu Z.J."/>
        </authorList>
    </citation>
    <scope>NUCLEOTIDE SEQUENCE [LARGE SCALE GENOMIC DNA]</scope>
    <source>
        <strain evidence="6">cv. Shenzhen</strain>
        <tissue evidence="5">Stem</tissue>
    </source>
</reference>
<dbReference type="GO" id="GO:0046872">
    <property type="term" value="F:metal ion binding"/>
    <property type="evidence" value="ECO:0007669"/>
    <property type="project" value="UniProtKB-KW"/>
</dbReference>
<keyword evidence="6" id="KW-1185">Reference proteome</keyword>
<dbReference type="Proteomes" id="UP000236161">
    <property type="component" value="Unassembled WGS sequence"/>
</dbReference>
<comment type="similarity">
    <text evidence="1">Belongs to the SurE nucleotidase family.</text>
</comment>
<dbReference type="InterPro" id="IPR030048">
    <property type="entry name" value="SurE"/>
</dbReference>
<gene>
    <name evidence="5" type="ORF">AXF42_Ash001513</name>
</gene>
<dbReference type="SUPFAM" id="SSF64167">
    <property type="entry name" value="SurE-like"/>
    <property type="match status" value="1"/>
</dbReference>
<evidence type="ECO:0000256" key="3">
    <source>
        <dbReference type="ARBA" id="ARBA00022801"/>
    </source>
</evidence>
<dbReference type="NCBIfam" id="TIGR00087">
    <property type="entry name" value="surE"/>
    <property type="match status" value="1"/>
</dbReference>
<evidence type="ECO:0000256" key="2">
    <source>
        <dbReference type="ARBA" id="ARBA00022723"/>
    </source>
</evidence>
<dbReference type="EC" id="3.1.3.5" evidence="5"/>
<name>A0A2I0AAF6_9ASPA</name>
<organism evidence="5 6">
    <name type="scientific">Apostasia shenzhenica</name>
    <dbReference type="NCBI Taxonomy" id="1088818"/>
    <lineage>
        <taxon>Eukaryota</taxon>
        <taxon>Viridiplantae</taxon>
        <taxon>Streptophyta</taxon>
        <taxon>Embryophyta</taxon>
        <taxon>Tracheophyta</taxon>
        <taxon>Spermatophyta</taxon>
        <taxon>Magnoliopsida</taxon>
        <taxon>Liliopsida</taxon>
        <taxon>Asparagales</taxon>
        <taxon>Orchidaceae</taxon>
        <taxon>Apostasioideae</taxon>
        <taxon>Apostasia</taxon>
    </lineage>
</organism>
<dbReference type="Pfam" id="PF01975">
    <property type="entry name" value="SurE"/>
    <property type="match status" value="1"/>
</dbReference>
<dbReference type="HAMAP" id="MF_00060">
    <property type="entry name" value="SurE"/>
    <property type="match status" value="1"/>
</dbReference>
<dbReference type="EMBL" id="KZ452001">
    <property type="protein sequence ID" value="PKA52533.1"/>
    <property type="molecule type" value="Genomic_DNA"/>
</dbReference>
<dbReference type="InterPro" id="IPR036523">
    <property type="entry name" value="SurE-like_sf"/>
</dbReference>
<dbReference type="PANTHER" id="PTHR30457:SF0">
    <property type="entry name" value="PHOSPHATASE, PUTATIVE (AFU_ORTHOLOGUE AFUA_4G01070)-RELATED"/>
    <property type="match status" value="1"/>
</dbReference>
<evidence type="ECO:0000313" key="6">
    <source>
        <dbReference type="Proteomes" id="UP000236161"/>
    </source>
</evidence>
<evidence type="ECO:0000259" key="4">
    <source>
        <dbReference type="Pfam" id="PF01975"/>
    </source>
</evidence>
<dbReference type="STRING" id="1088818.A0A2I0AAF6"/>
<dbReference type="GO" id="GO:0005829">
    <property type="term" value="C:cytosol"/>
    <property type="evidence" value="ECO:0007669"/>
    <property type="project" value="TreeGrafter"/>
</dbReference>
<dbReference type="OrthoDB" id="202825at2759"/>
<dbReference type="AlphaFoldDB" id="A0A2I0AAF6"/>
<dbReference type="InterPro" id="IPR002828">
    <property type="entry name" value="SurE-like_Pase/nucleotidase"/>
</dbReference>
<keyword evidence="3 5" id="KW-0378">Hydrolase</keyword>
<keyword evidence="2" id="KW-0479">Metal-binding</keyword>
<evidence type="ECO:0000256" key="1">
    <source>
        <dbReference type="ARBA" id="ARBA00011062"/>
    </source>
</evidence>